<gene>
    <name evidence="2" type="ORF">VKT23_000115</name>
</gene>
<comment type="caution">
    <text evidence="2">The sequence shown here is derived from an EMBL/GenBank/DDBJ whole genome shotgun (WGS) entry which is preliminary data.</text>
</comment>
<evidence type="ECO:0000256" key="1">
    <source>
        <dbReference type="SAM" id="Coils"/>
    </source>
</evidence>
<evidence type="ECO:0000313" key="3">
    <source>
        <dbReference type="Proteomes" id="UP001498398"/>
    </source>
</evidence>
<sequence>MLEQLRSGMGLSSSETHVWSEQIRVAEEDLRRYESEIACLKSRIAALTTEAGILKNSVGMARSMLSPVRRLPNEVLGRIFSRCHGLPVFSMSEIFENPPFLSVCIKWRNVALSDPSIWSSLMVEMPQKNGAFHPARNLRALKFHLSCSKASPLDVSIFFPESTRAPVDPVDSYEMVDSLALHAARFTSLSIFGAFIAPPNFRIFERLEAIQSFPQLKSLDLSCAPIPDSPRIWSNLLEKSSNLHSFGIILFFPTTSLTRLTSVSNLNITTLNDMEVFKIAQFCPNAITVTYSLWHDPEHKADFVSLPDIITPQIFPYAQELSIKLWGDTEQSEYDLFLELVPALTLPSLKSFSLSNMESSDGKFPLEQFSTFLSRSKCVLTSLAFESVVISDLDMVFLLQLLPNLTDLAIKETCAPVPDSTPLVTKHFLQSLHSYAFSLFDERSKLLVPKLQHLTLKARRETFDGTAFVEMVLSRSLPNETWGVESLQSAKVHVVKGEIDKEIRQLLETVKTKVTWVDESEED</sequence>
<reference evidence="2 3" key="1">
    <citation type="submission" date="2024-01" db="EMBL/GenBank/DDBJ databases">
        <title>A draft genome for the cacao thread blight pathogen Marasmiellus scandens.</title>
        <authorList>
            <person name="Baruah I.K."/>
            <person name="Leung J."/>
            <person name="Bukari Y."/>
            <person name="Amoako-Attah I."/>
            <person name="Meinhardt L.W."/>
            <person name="Bailey B.A."/>
            <person name="Cohen S.P."/>
        </authorList>
    </citation>
    <scope>NUCLEOTIDE SEQUENCE [LARGE SCALE GENOMIC DNA]</scope>
    <source>
        <strain evidence="2 3">GH-19</strain>
    </source>
</reference>
<keyword evidence="3" id="KW-1185">Reference proteome</keyword>
<organism evidence="2 3">
    <name type="scientific">Marasmiellus scandens</name>
    <dbReference type="NCBI Taxonomy" id="2682957"/>
    <lineage>
        <taxon>Eukaryota</taxon>
        <taxon>Fungi</taxon>
        <taxon>Dikarya</taxon>
        <taxon>Basidiomycota</taxon>
        <taxon>Agaricomycotina</taxon>
        <taxon>Agaricomycetes</taxon>
        <taxon>Agaricomycetidae</taxon>
        <taxon>Agaricales</taxon>
        <taxon>Marasmiineae</taxon>
        <taxon>Omphalotaceae</taxon>
        <taxon>Marasmiellus</taxon>
    </lineage>
</organism>
<dbReference type="Gene3D" id="1.20.1280.50">
    <property type="match status" value="1"/>
</dbReference>
<accession>A0ABR1K8N9</accession>
<dbReference type="Gene3D" id="3.80.10.10">
    <property type="entry name" value="Ribonuclease Inhibitor"/>
    <property type="match status" value="1"/>
</dbReference>
<protein>
    <recommendedName>
        <fullName evidence="4">F-box domain-containing protein</fullName>
    </recommendedName>
</protein>
<feature type="coiled-coil region" evidence="1">
    <location>
        <begin position="23"/>
        <end position="50"/>
    </location>
</feature>
<dbReference type="EMBL" id="JBANRG010000001">
    <property type="protein sequence ID" value="KAK7472008.1"/>
    <property type="molecule type" value="Genomic_DNA"/>
</dbReference>
<keyword evidence="1" id="KW-0175">Coiled coil</keyword>
<dbReference type="SUPFAM" id="SSF52047">
    <property type="entry name" value="RNI-like"/>
    <property type="match status" value="1"/>
</dbReference>
<name>A0ABR1K8N9_9AGAR</name>
<dbReference type="Proteomes" id="UP001498398">
    <property type="component" value="Unassembled WGS sequence"/>
</dbReference>
<evidence type="ECO:0008006" key="4">
    <source>
        <dbReference type="Google" id="ProtNLM"/>
    </source>
</evidence>
<proteinExistence type="predicted"/>
<evidence type="ECO:0000313" key="2">
    <source>
        <dbReference type="EMBL" id="KAK7472008.1"/>
    </source>
</evidence>
<dbReference type="InterPro" id="IPR032675">
    <property type="entry name" value="LRR_dom_sf"/>
</dbReference>